<dbReference type="InterPro" id="IPR051678">
    <property type="entry name" value="AGP_Transferase"/>
</dbReference>
<dbReference type="PANTHER" id="PTHR21310:SF15">
    <property type="entry name" value="AMINOGLYCOSIDE PHOSPHOTRANSFERASE DOMAIN-CONTAINING PROTEIN"/>
    <property type="match status" value="1"/>
</dbReference>
<keyword evidence="4" id="KW-1185">Reference proteome</keyword>
<dbReference type="STRING" id="47427.A0A2H3DL80"/>
<feature type="domain" description="Aminoglycoside phosphotransferase" evidence="2">
    <location>
        <begin position="4"/>
        <end position="193"/>
    </location>
</feature>
<proteinExistence type="predicted"/>
<dbReference type="EMBL" id="KZ293670">
    <property type="protein sequence ID" value="PBK89003.1"/>
    <property type="molecule type" value="Genomic_DNA"/>
</dbReference>
<dbReference type="PANTHER" id="PTHR21310">
    <property type="entry name" value="AMINOGLYCOSIDE PHOSPHOTRANSFERASE-RELATED-RELATED"/>
    <property type="match status" value="1"/>
</dbReference>
<dbReference type="InterPro" id="IPR011009">
    <property type="entry name" value="Kinase-like_dom_sf"/>
</dbReference>
<accession>A0A2H3DL80</accession>
<evidence type="ECO:0000259" key="2">
    <source>
        <dbReference type="Pfam" id="PF01636"/>
    </source>
</evidence>
<dbReference type="SUPFAM" id="SSF56112">
    <property type="entry name" value="Protein kinase-like (PK-like)"/>
    <property type="match status" value="1"/>
</dbReference>
<evidence type="ECO:0000256" key="1">
    <source>
        <dbReference type="SAM" id="MobiDB-lite"/>
    </source>
</evidence>
<evidence type="ECO:0000313" key="3">
    <source>
        <dbReference type="EMBL" id="PBK89003.1"/>
    </source>
</evidence>
<dbReference type="Gene3D" id="3.90.1200.10">
    <property type="match status" value="1"/>
</dbReference>
<dbReference type="Proteomes" id="UP000217790">
    <property type="component" value="Unassembled WGS sequence"/>
</dbReference>
<dbReference type="OrthoDB" id="10003767at2759"/>
<protein>
    <recommendedName>
        <fullName evidence="2">Aminoglycoside phosphotransferase domain-containing protein</fullName>
    </recommendedName>
</protein>
<evidence type="ECO:0000313" key="4">
    <source>
        <dbReference type="Proteomes" id="UP000217790"/>
    </source>
</evidence>
<dbReference type="OMA" id="TAMPISF"/>
<dbReference type="InterPro" id="IPR002575">
    <property type="entry name" value="Aminoglycoside_PTrfase"/>
</dbReference>
<name>A0A2H3DL80_ARMGA</name>
<dbReference type="Pfam" id="PF01636">
    <property type="entry name" value="APH"/>
    <property type="match status" value="1"/>
</dbReference>
<dbReference type="AlphaFoldDB" id="A0A2H3DL80"/>
<sequence length="343" mass="38297">MRLISDRTSLPLPVVYAYDSTSNNSLGYPYMFTSFIEGVSLSGIWTKPGALTDANRRHIFQQIANSMAQLRTLEFDRIGALDFSGPDLSYTIGPLRTIEEGKVVHEIGPFPTSLSYINELASALLDTHGQSTSEYVHCSVLRMISLFLPNKRFDGPPFVLSHPDFDSQNVMVDPQTFTITGFIDWDDVSVGPREGGYARYPSWITRDWDPIMYDWPPGSITHEEDSNHGQSMVGKPVPKDDEPMQNGSSCEEAPEVLQAHRDLYYAIYADIDPTGAEVTCRSHIFEAVVIALEHRDLSVAIMLKLCSYLFGKEYMGMGELLSGIETGDWFAGMRGVRALQSEI</sequence>
<reference evidence="4" key="1">
    <citation type="journal article" date="2017" name="Nat. Ecol. Evol.">
        <title>Genome expansion and lineage-specific genetic innovations in the forest pathogenic fungi Armillaria.</title>
        <authorList>
            <person name="Sipos G."/>
            <person name="Prasanna A.N."/>
            <person name="Walter M.C."/>
            <person name="O'Connor E."/>
            <person name="Balint B."/>
            <person name="Krizsan K."/>
            <person name="Kiss B."/>
            <person name="Hess J."/>
            <person name="Varga T."/>
            <person name="Slot J."/>
            <person name="Riley R."/>
            <person name="Boka B."/>
            <person name="Rigling D."/>
            <person name="Barry K."/>
            <person name="Lee J."/>
            <person name="Mihaltcheva S."/>
            <person name="LaButti K."/>
            <person name="Lipzen A."/>
            <person name="Waldron R."/>
            <person name="Moloney N.M."/>
            <person name="Sperisen C."/>
            <person name="Kredics L."/>
            <person name="Vagvoelgyi C."/>
            <person name="Patrignani A."/>
            <person name="Fitzpatrick D."/>
            <person name="Nagy I."/>
            <person name="Doyle S."/>
            <person name="Anderson J.B."/>
            <person name="Grigoriev I.V."/>
            <person name="Gueldener U."/>
            <person name="Muensterkoetter M."/>
            <person name="Nagy L.G."/>
        </authorList>
    </citation>
    <scope>NUCLEOTIDE SEQUENCE [LARGE SCALE GENOMIC DNA]</scope>
    <source>
        <strain evidence="4">Ar21-2</strain>
    </source>
</reference>
<feature type="region of interest" description="Disordered" evidence="1">
    <location>
        <begin position="219"/>
        <end position="249"/>
    </location>
</feature>
<gene>
    <name evidence="3" type="ORF">ARMGADRAFT_1015692</name>
</gene>
<dbReference type="InParanoid" id="A0A2H3DL80"/>
<organism evidence="3 4">
    <name type="scientific">Armillaria gallica</name>
    <name type="common">Bulbous honey fungus</name>
    <name type="synonym">Armillaria bulbosa</name>
    <dbReference type="NCBI Taxonomy" id="47427"/>
    <lineage>
        <taxon>Eukaryota</taxon>
        <taxon>Fungi</taxon>
        <taxon>Dikarya</taxon>
        <taxon>Basidiomycota</taxon>
        <taxon>Agaricomycotina</taxon>
        <taxon>Agaricomycetes</taxon>
        <taxon>Agaricomycetidae</taxon>
        <taxon>Agaricales</taxon>
        <taxon>Marasmiineae</taxon>
        <taxon>Physalacriaceae</taxon>
        <taxon>Armillaria</taxon>
    </lineage>
</organism>